<dbReference type="Gene3D" id="3.30.420.10">
    <property type="entry name" value="Ribonuclease H-like superfamily/Ribonuclease H"/>
    <property type="match status" value="1"/>
</dbReference>
<dbReference type="InterPro" id="IPR039537">
    <property type="entry name" value="Retrotran_Ty1/copia-like"/>
</dbReference>
<dbReference type="OrthoDB" id="4363844at2759"/>
<dbReference type="InterPro" id="IPR001584">
    <property type="entry name" value="Integrase_cat-core"/>
</dbReference>
<keyword evidence="6" id="KW-0378">Hydrolase</keyword>
<dbReference type="GO" id="GO:0004519">
    <property type="term" value="F:endonuclease activity"/>
    <property type="evidence" value="ECO:0007669"/>
    <property type="project" value="UniProtKB-KW"/>
</dbReference>
<keyword evidence="9" id="KW-0229">DNA integration</keyword>
<evidence type="ECO:0000256" key="6">
    <source>
        <dbReference type="ARBA" id="ARBA00022801"/>
    </source>
</evidence>
<evidence type="ECO:0000256" key="5">
    <source>
        <dbReference type="ARBA" id="ARBA00022759"/>
    </source>
</evidence>
<evidence type="ECO:0000256" key="14">
    <source>
        <dbReference type="ARBA" id="ARBA00048173"/>
    </source>
</evidence>
<evidence type="ECO:0000256" key="8">
    <source>
        <dbReference type="ARBA" id="ARBA00022884"/>
    </source>
</evidence>
<protein>
    <recommendedName>
        <fullName evidence="16">Integrase catalytic domain-containing protein</fullName>
    </recommendedName>
</protein>
<dbReference type="Pfam" id="PF07727">
    <property type="entry name" value="RVT_2"/>
    <property type="match status" value="1"/>
</dbReference>
<evidence type="ECO:0000256" key="9">
    <source>
        <dbReference type="ARBA" id="ARBA00022908"/>
    </source>
</evidence>
<keyword evidence="10" id="KW-0695">RNA-directed DNA polymerase</keyword>
<keyword evidence="7" id="KW-0460">Magnesium</keyword>
<keyword evidence="4" id="KW-0479">Metal-binding</keyword>
<keyword evidence="1" id="KW-0815">Transposition</keyword>
<dbReference type="EMBL" id="AVOT02008923">
    <property type="protein sequence ID" value="MBW0487016.1"/>
    <property type="molecule type" value="Genomic_DNA"/>
</dbReference>
<dbReference type="AlphaFoldDB" id="A0A9Q3H0S6"/>
<dbReference type="GO" id="GO:0005634">
    <property type="term" value="C:nucleus"/>
    <property type="evidence" value="ECO:0007669"/>
    <property type="project" value="UniProtKB-ARBA"/>
</dbReference>
<keyword evidence="5" id="KW-0255">Endonuclease</keyword>
<feature type="domain" description="Integrase catalytic" evidence="16">
    <location>
        <begin position="121"/>
        <end position="212"/>
    </location>
</feature>
<dbReference type="PROSITE" id="PS50994">
    <property type="entry name" value="INTEGRASE"/>
    <property type="match status" value="1"/>
</dbReference>
<evidence type="ECO:0000256" key="15">
    <source>
        <dbReference type="ARBA" id="ARBA00049244"/>
    </source>
</evidence>
<evidence type="ECO:0000256" key="2">
    <source>
        <dbReference type="ARBA" id="ARBA00022695"/>
    </source>
</evidence>
<keyword evidence="18" id="KW-1185">Reference proteome</keyword>
<dbReference type="InterPro" id="IPR013103">
    <property type="entry name" value="RVT_2"/>
</dbReference>
<evidence type="ECO:0000256" key="7">
    <source>
        <dbReference type="ARBA" id="ARBA00022842"/>
    </source>
</evidence>
<keyword evidence="11" id="KW-0239">DNA-directed DNA polymerase</keyword>
<dbReference type="SUPFAM" id="SSF53098">
    <property type="entry name" value="Ribonuclease H-like"/>
    <property type="match status" value="1"/>
</dbReference>
<evidence type="ECO:0000256" key="1">
    <source>
        <dbReference type="ARBA" id="ARBA00022578"/>
    </source>
</evidence>
<evidence type="ECO:0000256" key="3">
    <source>
        <dbReference type="ARBA" id="ARBA00022722"/>
    </source>
</evidence>
<evidence type="ECO:0000313" key="17">
    <source>
        <dbReference type="EMBL" id="MBW0487016.1"/>
    </source>
</evidence>
<evidence type="ECO:0000256" key="12">
    <source>
        <dbReference type="ARBA" id="ARBA00023172"/>
    </source>
</evidence>
<evidence type="ECO:0000256" key="4">
    <source>
        <dbReference type="ARBA" id="ARBA00022723"/>
    </source>
</evidence>
<keyword evidence="3" id="KW-0540">Nuclease</keyword>
<gene>
    <name evidence="17" type="ORF">O181_026731</name>
</gene>
<keyword evidence="8" id="KW-0694">RNA-binding</keyword>
<accession>A0A9Q3H0S6</accession>
<dbReference type="GO" id="GO:0032196">
    <property type="term" value="P:transposition"/>
    <property type="evidence" value="ECO:0007669"/>
    <property type="project" value="UniProtKB-KW"/>
</dbReference>
<comment type="caution">
    <text evidence="17">The sequence shown here is derived from an EMBL/GenBank/DDBJ whole genome shotgun (WGS) entry which is preliminary data.</text>
</comment>
<evidence type="ECO:0000313" key="18">
    <source>
        <dbReference type="Proteomes" id="UP000765509"/>
    </source>
</evidence>
<evidence type="ECO:0000256" key="11">
    <source>
        <dbReference type="ARBA" id="ARBA00022932"/>
    </source>
</evidence>
<dbReference type="PANTHER" id="PTHR42648:SF11">
    <property type="entry name" value="TRANSPOSON TY4-P GAG-POL POLYPROTEIN"/>
    <property type="match status" value="1"/>
</dbReference>
<dbReference type="GO" id="GO:0003887">
    <property type="term" value="F:DNA-directed DNA polymerase activity"/>
    <property type="evidence" value="ECO:0007669"/>
    <property type="project" value="UniProtKB-KW"/>
</dbReference>
<evidence type="ECO:0000259" key="16">
    <source>
        <dbReference type="PROSITE" id="PS50994"/>
    </source>
</evidence>
<dbReference type="GO" id="GO:0003964">
    <property type="term" value="F:RNA-directed DNA polymerase activity"/>
    <property type="evidence" value="ECO:0007669"/>
    <property type="project" value="UniProtKB-KW"/>
</dbReference>
<dbReference type="GO" id="GO:0046872">
    <property type="term" value="F:metal ion binding"/>
    <property type="evidence" value="ECO:0007669"/>
    <property type="project" value="UniProtKB-KW"/>
</dbReference>
<keyword evidence="12" id="KW-0233">DNA recombination</keyword>
<keyword evidence="13" id="KW-0511">Multifunctional enzyme</keyword>
<dbReference type="GO" id="GO:0016787">
    <property type="term" value="F:hydrolase activity"/>
    <property type="evidence" value="ECO:0007669"/>
    <property type="project" value="UniProtKB-KW"/>
</dbReference>
<dbReference type="Proteomes" id="UP000765509">
    <property type="component" value="Unassembled WGS sequence"/>
</dbReference>
<dbReference type="InterPro" id="IPR012337">
    <property type="entry name" value="RNaseH-like_sf"/>
</dbReference>
<proteinExistence type="predicted"/>
<keyword evidence="2" id="KW-0548">Nucleotidyltransferase</keyword>
<sequence length="393" mass="43994">MTTLKIPIQGGHIIICDMPFSEKISGTILSVGHLCRAGVMPLFSKLKLSLLVNHFAVATPFSLSSRKWHERLGNACDKVVISFLKQHVPTFDTKQWQPFFCKVCARAKSTHRLARAHTEILKEKPLELLVLDIMGPFNTNVQGFRYILTVQDHVSTYSIVYPLKSRSKAPQAIINCITQLQVRLCLTPRALWTDNTREFTSSSPTDFLTKMGGSTVQTTEAAYDGGWLLWDLHANKLIQLASVIFPQFQPEKGLAGQEEKGALPHILDAMALGEVRTEKYLADENKGIFSLPLAKDIAILYHLGQALAGSHKGHWITACLAELDQMKQRDVWEVVNKTPGMKTIGHQWVFYIKRSIDGTVKKFKSQMVARGDRQCPGVDCMETYSPTALLMSL</sequence>
<evidence type="ECO:0000256" key="13">
    <source>
        <dbReference type="ARBA" id="ARBA00023268"/>
    </source>
</evidence>
<keyword evidence="11" id="KW-0808">Transferase</keyword>
<dbReference type="InterPro" id="IPR036397">
    <property type="entry name" value="RNaseH_sf"/>
</dbReference>
<comment type="catalytic activity">
    <reaction evidence="14">
        <text>DNA(n) + a 2'-deoxyribonucleoside 5'-triphosphate = DNA(n+1) + diphosphate</text>
        <dbReference type="Rhea" id="RHEA:22508"/>
        <dbReference type="Rhea" id="RHEA-COMP:17339"/>
        <dbReference type="Rhea" id="RHEA-COMP:17340"/>
        <dbReference type="ChEBI" id="CHEBI:33019"/>
        <dbReference type="ChEBI" id="CHEBI:61560"/>
        <dbReference type="ChEBI" id="CHEBI:173112"/>
        <dbReference type="EC" id="2.7.7.49"/>
    </reaction>
</comment>
<name>A0A9Q3H0S6_9BASI</name>
<evidence type="ECO:0000256" key="10">
    <source>
        <dbReference type="ARBA" id="ARBA00022918"/>
    </source>
</evidence>
<dbReference type="GO" id="GO:0015074">
    <property type="term" value="P:DNA integration"/>
    <property type="evidence" value="ECO:0007669"/>
    <property type="project" value="UniProtKB-KW"/>
</dbReference>
<dbReference type="GO" id="GO:0003723">
    <property type="term" value="F:RNA binding"/>
    <property type="evidence" value="ECO:0007669"/>
    <property type="project" value="UniProtKB-KW"/>
</dbReference>
<reference evidence="17" key="1">
    <citation type="submission" date="2021-03" db="EMBL/GenBank/DDBJ databases">
        <title>Draft genome sequence of rust myrtle Austropuccinia psidii MF-1, a brazilian biotype.</title>
        <authorList>
            <person name="Quecine M.C."/>
            <person name="Pachon D.M.R."/>
            <person name="Bonatelli M.L."/>
            <person name="Correr F.H."/>
            <person name="Franceschini L.M."/>
            <person name="Leite T.F."/>
            <person name="Margarido G.R.A."/>
            <person name="Almeida C.A."/>
            <person name="Ferrarezi J.A."/>
            <person name="Labate C.A."/>
        </authorList>
    </citation>
    <scope>NUCLEOTIDE SEQUENCE</scope>
    <source>
        <strain evidence="17">MF-1</strain>
    </source>
</reference>
<organism evidence="17 18">
    <name type="scientific">Austropuccinia psidii MF-1</name>
    <dbReference type="NCBI Taxonomy" id="1389203"/>
    <lineage>
        <taxon>Eukaryota</taxon>
        <taxon>Fungi</taxon>
        <taxon>Dikarya</taxon>
        <taxon>Basidiomycota</taxon>
        <taxon>Pucciniomycotina</taxon>
        <taxon>Pucciniomycetes</taxon>
        <taxon>Pucciniales</taxon>
        <taxon>Sphaerophragmiaceae</taxon>
        <taxon>Austropuccinia</taxon>
    </lineage>
</organism>
<dbReference type="PANTHER" id="PTHR42648">
    <property type="entry name" value="TRANSPOSASE, PUTATIVE-RELATED"/>
    <property type="match status" value="1"/>
</dbReference>
<dbReference type="GO" id="GO:0006310">
    <property type="term" value="P:DNA recombination"/>
    <property type="evidence" value="ECO:0007669"/>
    <property type="project" value="UniProtKB-KW"/>
</dbReference>
<comment type="catalytic activity">
    <reaction evidence="15">
        <text>DNA(n) + a 2'-deoxyribonucleoside 5'-triphosphate = DNA(n+1) + diphosphate</text>
        <dbReference type="Rhea" id="RHEA:22508"/>
        <dbReference type="Rhea" id="RHEA-COMP:17339"/>
        <dbReference type="Rhea" id="RHEA-COMP:17340"/>
        <dbReference type="ChEBI" id="CHEBI:33019"/>
        <dbReference type="ChEBI" id="CHEBI:61560"/>
        <dbReference type="ChEBI" id="CHEBI:173112"/>
        <dbReference type="EC" id="2.7.7.7"/>
    </reaction>
</comment>